<dbReference type="Proteomes" id="UP000291469">
    <property type="component" value="Chromosome"/>
</dbReference>
<keyword evidence="7" id="KW-1185">Reference proteome</keyword>
<sequence length="208" mass="22266">MSSTTRESTRDAILEGALEVLQRGGLRDARMEDVAAAAGFSRQSVYYHFRSREELLSALLDRGLGDLVGEMQRAVASAPTEELVLVALRFFAANEVLCRLLVTELWGISGDPNEPREIVARLDAEVTGPMARRLEEEAAAGVITCDQPWITAQALLGQVTGVAFEPIVAGKTVDLELIEPVLRGFTRAVLGLPAESATSGAQSGDGRS</sequence>
<evidence type="ECO:0000313" key="6">
    <source>
        <dbReference type="EMBL" id="QBI21137.1"/>
    </source>
</evidence>
<dbReference type="EMBL" id="CP036402">
    <property type="protein sequence ID" value="QBI21137.1"/>
    <property type="molecule type" value="Genomic_DNA"/>
</dbReference>
<dbReference type="OrthoDB" id="3172830at2"/>
<dbReference type="PROSITE" id="PS50977">
    <property type="entry name" value="HTH_TETR_2"/>
    <property type="match status" value="1"/>
</dbReference>
<dbReference type="SUPFAM" id="SSF46689">
    <property type="entry name" value="Homeodomain-like"/>
    <property type="match status" value="1"/>
</dbReference>
<dbReference type="InterPro" id="IPR050109">
    <property type="entry name" value="HTH-type_TetR-like_transc_reg"/>
</dbReference>
<dbReference type="Gene3D" id="1.10.10.60">
    <property type="entry name" value="Homeodomain-like"/>
    <property type="match status" value="1"/>
</dbReference>
<keyword evidence="2 4" id="KW-0238">DNA-binding</keyword>
<dbReference type="GO" id="GO:0003700">
    <property type="term" value="F:DNA-binding transcription factor activity"/>
    <property type="evidence" value="ECO:0007669"/>
    <property type="project" value="TreeGrafter"/>
</dbReference>
<dbReference type="Gene3D" id="1.10.357.10">
    <property type="entry name" value="Tetracycline Repressor, domain 2"/>
    <property type="match status" value="1"/>
</dbReference>
<keyword evidence="1" id="KW-0805">Transcription regulation</keyword>
<evidence type="ECO:0000256" key="3">
    <source>
        <dbReference type="ARBA" id="ARBA00023163"/>
    </source>
</evidence>
<protein>
    <submittedName>
        <fullName evidence="6">TetR/AcrR family transcriptional regulator</fullName>
    </submittedName>
</protein>
<reference evidence="6 7" key="1">
    <citation type="submission" date="2019-01" db="EMBL/GenBank/DDBJ databases">
        <title>Egibacter rhizosphaerae EGI 80759T.</title>
        <authorList>
            <person name="Chen D.-D."/>
            <person name="Tian Y."/>
            <person name="Jiao J.-Y."/>
            <person name="Zhang X.-T."/>
            <person name="Zhang Y.-G."/>
            <person name="Zhang Y."/>
            <person name="Xiao M."/>
            <person name="Shu W.-S."/>
            <person name="Li W.-J."/>
        </authorList>
    </citation>
    <scope>NUCLEOTIDE SEQUENCE [LARGE SCALE GENOMIC DNA]</scope>
    <source>
        <strain evidence="6 7">EGI 80759</strain>
    </source>
</reference>
<evidence type="ECO:0000313" key="7">
    <source>
        <dbReference type="Proteomes" id="UP000291469"/>
    </source>
</evidence>
<organism evidence="6 7">
    <name type="scientific">Egibacter rhizosphaerae</name>
    <dbReference type="NCBI Taxonomy" id="1670831"/>
    <lineage>
        <taxon>Bacteria</taxon>
        <taxon>Bacillati</taxon>
        <taxon>Actinomycetota</taxon>
        <taxon>Nitriliruptoria</taxon>
        <taxon>Egibacterales</taxon>
        <taxon>Egibacteraceae</taxon>
        <taxon>Egibacter</taxon>
    </lineage>
</organism>
<dbReference type="RefSeq" id="WP_131156130.1">
    <property type="nucleotide sequence ID" value="NZ_CP036402.1"/>
</dbReference>
<dbReference type="Pfam" id="PF00440">
    <property type="entry name" value="TetR_N"/>
    <property type="match status" value="1"/>
</dbReference>
<feature type="domain" description="HTH tetR-type" evidence="5">
    <location>
        <begin position="7"/>
        <end position="67"/>
    </location>
</feature>
<dbReference type="GO" id="GO:0000976">
    <property type="term" value="F:transcription cis-regulatory region binding"/>
    <property type="evidence" value="ECO:0007669"/>
    <property type="project" value="TreeGrafter"/>
</dbReference>
<dbReference type="PANTHER" id="PTHR30055">
    <property type="entry name" value="HTH-TYPE TRANSCRIPTIONAL REGULATOR RUTR"/>
    <property type="match status" value="1"/>
</dbReference>
<dbReference type="InterPro" id="IPR001647">
    <property type="entry name" value="HTH_TetR"/>
</dbReference>
<dbReference type="PANTHER" id="PTHR30055:SF234">
    <property type="entry name" value="HTH-TYPE TRANSCRIPTIONAL REGULATOR BETI"/>
    <property type="match status" value="1"/>
</dbReference>
<dbReference type="SUPFAM" id="SSF48498">
    <property type="entry name" value="Tetracyclin repressor-like, C-terminal domain"/>
    <property type="match status" value="1"/>
</dbReference>
<accession>A0A411YIW5</accession>
<feature type="DNA-binding region" description="H-T-H motif" evidence="4">
    <location>
        <begin position="30"/>
        <end position="49"/>
    </location>
</feature>
<dbReference type="PRINTS" id="PR00455">
    <property type="entry name" value="HTHTETR"/>
</dbReference>
<proteinExistence type="predicted"/>
<evidence type="ECO:0000256" key="2">
    <source>
        <dbReference type="ARBA" id="ARBA00023125"/>
    </source>
</evidence>
<gene>
    <name evidence="6" type="ORF">ER308_17215</name>
</gene>
<dbReference type="KEGG" id="erz:ER308_17215"/>
<evidence type="ECO:0000259" key="5">
    <source>
        <dbReference type="PROSITE" id="PS50977"/>
    </source>
</evidence>
<evidence type="ECO:0000256" key="1">
    <source>
        <dbReference type="ARBA" id="ARBA00023015"/>
    </source>
</evidence>
<dbReference type="InterPro" id="IPR036271">
    <property type="entry name" value="Tet_transcr_reg_TetR-rel_C_sf"/>
</dbReference>
<evidence type="ECO:0000256" key="4">
    <source>
        <dbReference type="PROSITE-ProRule" id="PRU00335"/>
    </source>
</evidence>
<dbReference type="InterPro" id="IPR009057">
    <property type="entry name" value="Homeodomain-like_sf"/>
</dbReference>
<keyword evidence="3" id="KW-0804">Transcription</keyword>
<name>A0A411YIW5_9ACTN</name>
<dbReference type="AlphaFoldDB" id="A0A411YIW5"/>